<sequence>MKIVSQPNVDSEGRRADPVDIHVGKRIRMRRKTLGVSQEQLASALGLTFQQVQKYEKGGNRVSASKLHGIGKFLGVPVAFFFEGLEETADGQVTTNVQTLFEVEGGADLAADFLALSPFERQMVANLTRDMSQQRQRGKAA</sequence>
<accession>A0A385EAV9</accession>
<dbReference type="InterPro" id="IPR001387">
    <property type="entry name" value="Cro/C1-type_HTH"/>
</dbReference>
<name>A0A385EAV9_9CAUD</name>
<proteinExistence type="predicted"/>
<reference evidence="3" key="1">
    <citation type="submission" date="2018-07" db="EMBL/GenBank/DDBJ databases">
        <title>Giant CbK-like Caulobacter bacteriophages have genetically divergent genomes.</title>
        <authorList>
            <person name="Wilson K.M."/>
            <person name="Ely B."/>
        </authorList>
    </citation>
    <scope>NUCLEOTIDE SEQUENCE [LARGE SCALE GENOMIC DNA]</scope>
</reference>
<dbReference type="Gene3D" id="1.10.260.40">
    <property type="entry name" value="lambda repressor-like DNA-binding domains"/>
    <property type="match status" value="1"/>
</dbReference>
<gene>
    <name evidence="2" type="ORF">CcrPW_gp261</name>
</gene>
<dbReference type="InterPro" id="IPR010982">
    <property type="entry name" value="Lambda_DNA-bd_dom_sf"/>
</dbReference>
<dbReference type="GO" id="GO:0003677">
    <property type="term" value="F:DNA binding"/>
    <property type="evidence" value="ECO:0007669"/>
    <property type="project" value="InterPro"/>
</dbReference>
<feature type="domain" description="HTH cro/C1-type" evidence="1">
    <location>
        <begin position="27"/>
        <end position="81"/>
    </location>
</feature>
<keyword evidence="3" id="KW-1185">Reference proteome</keyword>
<dbReference type="PROSITE" id="PS50943">
    <property type="entry name" value="HTH_CROC1"/>
    <property type="match status" value="1"/>
</dbReference>
<dbReference type="SMART" id="SM00530">
    <property type="entry name" value="HTH_XRE"/>
    <property type="match status" value="1"/>
</dbReference>
<reference evidence="2 3" key="2">
    <citation type="submission" date="2018-09" db="EMBL/GenBank/DDBJ databases">
        <title>Giant CbK-like Caulobacter bacteriophages have genetically divergent genomes.</title>
        <authorList>
            <person name="Wilson K."/>
            <person name="Ely B."/>
        </authorList>
    </citation>
    <scope>NUCLEOTIDE SEQUENCE [LARGE SCALE GENOMIC DNA]</scope>
</reference>
<protein>
    <submittedName>
        <fullName evidence="2">Putative HTH DNA binding protein</fullName>
    </submittedName>
</protein>
<dbReference type="Pfam" id="PF01381">
    <property type="entry name" value="HTH_3"/>
    <property type="match status" value="1"/>
</dbReference>
<dbReference type="Proteomes" id="UP000259026">
    <property type="component" value="Segment"/>
</dbReference>
<organism evidence="2 3">
    <name type="scientific">Caulobacter phage CcrPW</name>
    <dbReference type="NCBI Taxonomy" id="2283271"/>
    <lineage>
        <taxon>Viruses</taxon>
        <taxon>Duplodnaviria</taxon>
        <taxon>Heunggongvirae</taxon>
        <taxon>Uroviricota</taxon>
        <taxon>Caudoviricetes</taxon>
        <taxon>Jeanschmidtviridae</taxon>
        <taxon>Colossusvirus</taxon>
        <taxon>Colossusvirus PW</taxon>
    </lineage>
</organism>
<evidence type="ECO:0000313" key="3">
    <source>
        <dbReference type="Proteomes" id="UP000259026"/>
    </source>
</evidence>
<dbReference type="SUPFAM" id="SSF47413">
    <property type="entry name" value="lambda repressor-like DNA-binding domains"/>
    <property type="match status" value="1"/>
</dbReference>
<evidence type="ECO:0000259" key="1">
    <source>
        <dbReference type="PROSITE" id="PS50943"/>
    </source>
</evidence>
<dbReference type="EMBL" id="MH588545">
    <property type="protein sequence ID" value="AXQ68800.1"/>
    <property type="molecule type" value="Genomic_DNA"/>
</dbReference>
<evidence type="ECO:0000313" key="2">
    <source>
        <dbReference type="EMBL" id="AXQ68800.1"/>
    </source>
</evidence>
<dbReference type="CDD" id="cd00093">
    <property type="entry name" value="HTH_XRE"/>
    <property type="match status" value="1"/>
</dbReference>